<accession>A0A8H8DKV1</accession>
<dbReference type="Proteomes" id="UP000673691">
    <property type="component" value="Unassembled WGS sequence"/>
</dbReference>
<feature type="domain" description="G-patch" evidence="2">
    <location>
        <begin position="191"/>
        <end position="237"/>
    </location>
</feature>
<gene>
    <name evidence="3" type="ORF">BJ554DRAFT_5465</name>
</gene>
<feature type="region of interest" description="Disordered" evidence="1">
    <location>
        <begin position="47"/>
        <end position="182"/>
    </location>
</feature>
<evidence type="ECO:0000256" key="1">
    <source>
        <dbReference type="SAM" id="MobiDB-lite"/>
    </source>
</evidence>
<dbReference type="InterPro" id="IPR000467">
    <property type="entry name" value="G_patch_dom"/>
</dbReference>
<dbReference type="Pfam" id="PF01585">
    <property type="entry name" value="G-patch"/>
    <property type="match status" value="1"/>
</dbReference>
<dbReference type="GO" id="GO:0000390">
    <property type="term" value="P:spliceosomal complex disassembly"/>
    <property type="evidence" value="ECO:0007669"/>
    <property type="project" value="InterPro"/>
</dbReference>
<feature type="region of interest" description="Disordered" evidence="1">
    <location>
        <begin position="1"/>
        <end position="29"/>
    </location>
</feature>
<evidence type="ECO:0000259" key="2">
    <source>
        <dbReference type="PROSITE" id="PS50174"/>
    </source>
</evidence>
<dbReference type="InterPro" id="IPR045211">
    <property type="entry name" value="TFP11/STIP/Ntr1"/>
</dbReference>
<dbReference type="PANTHER" id="PTHR23329">
    <property type="entry name" value="TUFTELIN-INTERACTING PROTEIN 11-RELATED"/>
    <property type="match status" value="1"/>
</dbReference>
<dbReference type="Pfam" id="PF12457">
    <property type="entry name" value="TIP_N"/>
    <property type="match status" value="1"/>
</dbReference>
<feature type="compositionally biased region" description="Low complexity" evidence="1">
    <location>
        <begin position="123"/>
        <end position="145"/>
    </location>
</feature>
<reference evidence="3 4" key="1">
    <citation type="journal article" name="Sci. Rep.">
        <title>Genome-scale phylogenetic analyses confirm Olpidium as the closest living zoosporic fungus to the non-flagellated, terrestrial fungi.</title>
        <authorList>
            <person name="Chang Y."/>
            <person name="Rochon D."/>
            <person name="Sekimoto S."/>
            <person name="Wang Y."/>
            <person name="Chovatia M."/>
            <person name="Sandor L."/>
            <person name="Salamov A."/>
            <person name="Grigoriev I.V."/>
            <person name="Stajich J.E."/>
            <person name="Spatafora J.W."/>
        </authorList>
    </citation>
    <scope>NUCLEOTIDE SEQUENCE [LARGE SCALE GENOMIC DNA]</scope>
    <source>
        <strain evidence="3">S191</strain>
    </source>
</reference>
<feature type="compositionally biased region" description="Basic and acidic residues" evidence="1">
    <location>
        <begin position="77"/>
        <end position="91"/>
    </location>
</feature>
<name>A0A8H8DKV1_9FUNG</name>
<dbReference type="PROSITE" id="PS50174">
    <property type="entry name" value="G_PATCH"/>
    <property type="match status" value="1"/>
</dbReference>
<dbReference type="OrthoDB" id="4822at2759"/>
<dbReference type="SMART" id="SM00443">
    <property type="entry name" value="G_patch"/>
    <property type="match status" value="1"/>
</dbReference>
<dbReference type="InterPro" id="IPR022159">
    <property type="entry name" value="STIP/TFIP11_N"/>
</dbReference>
<dbReference type="GO" id="GO:0071008">
    <property type="term" value="C:U2-type post-mRNA release spliceosomal complex"/>
    <property type="evidence" value="ECO:0007669"/>
    <property type="project" value="TreeGrafter"/>
</dbReference>
<protein>
    <recommendedName>
        <fullName evidence="2">G-patch domain-containing protein</fullName>
    </recommendedName>
</protein>
<comment type="caution">
    <text evidence="3">The sequence shown here is derived from an EMBL/GenBank/DDBJ whole genome shotgun (WGS) entry which is preliminary data.</text>
</comment>
<dbReference type="EMBL" id="JAEFCI010002440">
    <property type="protein sequence ID" value="KAG5462234.1"/>
    <property type="molecule type" value="Genomic_DNA"/>
</dbReference>
<organism evidence="3 4">
    <name type="scientific">Olpidium bornovanus</name>
    <dbReference type="NCBI Taxonomy" id="278681"/>
    <lineage>
        <taxon>Eukaryota</taxon>
        <taxon>Fungi</taxon>
        <taxon>Fungi incertae sedis</taxon>
        <taxon>Olpidiomycota</taxon>
        <taxon>Olpidiomycotina</taxon>
        <taxon>Olpidiomycetes</taxon>
        <taxon>Olpidiales</taxon>
        <taxon>Olpidiaceae</taxon>
        <taxon>Olpidium</taxon>
    </lineage>
</organism>
<evidence type="ECO:0000313" key="4">
    <source>
        <dbReference type="Proteomes" id="UP000673691"/>
    </source>
</evidence>
<evidence type="ECO:0000313" key="3">
    <source>
        <dbReference type="EMBL" id="KAG5462234.1"/>
    </source>
</evidence>
<sequence length="329" mass="35936">MGRRRRRPEDDDVDSSAEEDAEEEAHLLRTGRGGALHADLLEEAEFFNDPESRRKRRRQTKDQTIYGVWADSDSDGAESRRELSMKVHHGEVTFVKSQVGGEKEKRVPSEDSEASAEEEGSERAGLGSPTASADGRSAGDGASSAPYGTPTAFASASQRRRLQSSLAVPDPPRTPTPVKVDKNFADWQKHTKGFGLKMMEKMGYKIGQGLGTNKEGIVNPIQSKQRPTKMGIAYRNYKEKSKNEVDEERRKAGQLTPELEEDNLAVGPPTGNVRHRRGPRKGGVVYKTAEEVISEAISVQPTLNIIDMTGSQVSAAVNLQLPAIVVGKG</sequence>
<feature type="compositionally biased region" description="Acidic residues" evidence="1">
    <location>
        <begin position="110"/>
        <end position="120"/>
    </location>
</feature>
<dbReference type="PANTHER" id="PTHR23329:SF1">
    <property type="entry name" value="TUFTELIN-INTERACTING PROTEIN 11"/>
    <property type="match status" value="1"/>
</dbReference>
<dbReference type="AlphaFoldDB" id="A0A8H8DKV1"/>
<keyword evidence="4" id="KW-1185">Reference proteome</keyword>
<feature type="compositionally biased region" description="Acidic residues" evidence="1">
    <location>
        <begin position="10"/>
        <end position="23"/>
    </location>
</feature>
<dbReference type="GO" id="GO:0003676">
    <property type="term" value="F:nucleic acid binding"/>
    <property type="evidence" value="ECO:0007669"/>
    <property type="project" value="InterPro"/>
</dbReference>
<proteinExistence type="predicted"/>